<dbReference type="OrthoDB" id="678019at2"/>
<organism evidence="1 2">
    <name type="scientific">Flavobacterium swingsii</name>
    <dbReference type="NCBI Taxonomy" id="498292"/>
    <lineage>
        <taxon>Bacteria</taxon>
        <taxon>Pseudomonadati</taxon>
        <taxon>Bacteroidota</taxon>
        <taxon>Flavobacteriia</taxon>
        <taxon>Flavobacteriales</taxon>
        <taxon>Flavobacteriaceae</taxon>
        <taxon>Flavobacterium</taxon>
    </lineage>
</organism>
<dbReference type="AlphaFoldDB" id="A0A1I0Y7K4"/>
<gene>
    <name evidence="1" type="ORF">SAMN05660845_1553</name>
</gene>
<dbReference type="Pfam" id="PF13585">
    <property type="entry name" value="CHU_C"/>
    <property type="match status" value="1"/>
</dbReference>
<dbReference type="RefSeq" id="WP_091475756.1">
    <property type="nucleotide sequence ID" value="NZ_FOJT01000004.1"/>
</dbReference>
<dbReference type="InterPro" id="IPR013783">
    <property type="entry name" value="Ig-like_fold"/>
</dbReference>
<dbReference type="STRING" id="498292.SAMN05660845_1553"/>
<reference evidence="2" key="1">
    <citation type="submission" date="2016-10" db="EMBL/GenBank/DDBJ databases">
        <authorList>
            <person name="Varghese N."/>
            <person name="Submissions S."/>
        </authorList>
    </citation>
    <scope>NUCLEOTIDE SEQUENCE [LARGE SCALE GENOMIC DNA]</scope>
    <source>
        <strain evidence="2">DSM 21789</strain>
    </source>
</reference>
<evidence type="ECO:0000313" key="2">
    <source>
        <dbReference type="Proteomes" id="UP000199604"/>
    </source>
</evidence>
<dbReference type="EMBL" id="FOJT01000004">
    <property type="protein sequence ID" value="SFB09261.1"/>
    <property type="molecule type" value="Genomic_DNA"/>
</dbReference>
<name>A0A1I0Y7K4_9FLAO</name>
<keyword evidence="2" id="KW-1185">Reference proteome</keyword>
<sequence>MKSKITTLINKYIFVFVLVTFFSSTKTFGQIGFPTYGGFSQICAGGSIPTPPFIFNSYTINFTFTTANTYVLEMSDANGSFATLTGITILSSQLATSPGSFTFRVPTTTAGQSYRFRVRGVSPAETGPQSSPAIAAYYKSHNIDFTLNGGVSPLNVCSSGSFLLLIDNGPLSNDSPVDFPALKYRWKKNGVFVPGETGSSLSINSSGDYQAFIDYGDCSTFDDGQIEKSAKVTVNIAATGSTFTIASSGGNTICPSSPTTLSVDAGYQYQWSRDGVAISGATANTYVTGQAGSYTVVVNQGCLSTSAPFVLSTTGFNSSIDVQQEPLVNIIAAGETKTITVTTDAASPTFEWYLNGALIPLATTNSYSTPDVGHYKVKIRQTTGCDVTKEYLFELKEGINPKEVPNLISPNDDGKNDTWILPQEYINATTEVLIISPQGNVDLQTVNYQNDWPIKEIVFKSTNPVYYYIISKDGSPVKKGSITIIK</sequence>
<dbReference type="Gene3D" id="2.60.40.10">
    <property type="entry name" value="Immunoglobulins"/>
    <property type="match status" value="2"/>
</dbReference>
<accession>A0A1I0Y7K4</accession>
<evidence type="ECO:0000313" key="1">
    <source>
        <dbReference type="EMBL" id="SFB09261.1"/>
    </source>
</evidence>
<proteinExistence type="predicted"/>
<dbReference type="Proteomes" id="UP000199604">
    <property type="component" value="Unassembled WGS sequence"/>
</dbReference>
<protein>
    <submittedName>
        <fullName evidence="1">C-terminal domain of CHU protein family protein</fullName>
    </submittedName>
</protein>